<accession>J9BTY6</accession>
<evidence type="ECO:0000313" key="2">
    <source>
        <dbReference type="Proteomes" id="UP000004136"/>
    </source>
</evidence>
<dbReference type="RefSeq" id="WP_002203994.1">
    <property type="nucleotide sequence ID" value="NZ_JH804674.1"/>
</dbReference>
<name>J9BTY6_BACCE</name>
<protein>
    <submittedName>
        <fullName evidence="1">Uncharacterized protein</fullName>
    </submittedName>
</protein>
<evidence type="ECO:0000313" key="1">
    <source>
        <dbReference type="EMBL" id="EJV76932.1"/>
    </source>
</evidence>
<proteinExistence type="predicted"/>
<gene>
    <name evidence="1" type="ORF">IG3_05181</name>
</gene>
<sequence>MWEYVTDNGLELNDDSQTVSVTGIGLLDADFTTTNYTVVEEEYDLVTKKVERVRTIQTGRMEIIQSKPE</sequence>
<reference evidence="1 2" key="1">
    <citation type="submission" date="2012-04" db="EMBL/GenBank/DDBJ databases">
        <title>The Genome Sequence of Bacillus cereus HuA2-1.</title>
        <authorList>
            <consortium name="The Broad Institute Genome Sequencing Platform"/>
            <consortium name="The Broad Institute Genome Sequencing Center for Infectious Disease"/>
            <person name="Feldgarden M."/>
            <person name="Van der Auwera G.A."/>
            <person name="Mahillon J."/>
            <person name="Duprez V."/>
            <person name="Timmery S."/>
            <person name="Mattelet C."/>
            <person name="Dierick K."/>
            <person name="Sun M."/>
            <person name="Yu Z."/>
            <person name="Zhu L."/>
            <person name="Hu X."/>
            <person name="Shank E.B."/>
            <person name="Swiecicka I."/>
            <person name="Hansen B.M."/>
            <person name="Andrup L."/>
            <person name="Young S.K."/>
            <person name="Zeng Q."/>
            <person name="Gargeya S."/>
            <person name="Fitzgerald M."/>
            <person name="Haas B."/>
            <person name="Abouelleil A."/>
            <person name="Alvarado L."/>
            <person name="Arachchi H.M."/>
            <person name="Berlin A."/>
            <person name="Chapman S.B."/>
            <person name="Goldberg J."/>
            <person name="Griggs A."/>
            <person name="Gujja S."/>
            <person name="Hansen M."/>
            <person name="Howarth C."/>
            <person name="Imamovic A."/>
            <person name="Larimer J."/>
            <person name="McCowen C."/>
            <person name="Montmayeur A."/>
            <person name="Murphy C."/>
            <person name="Neiman D."/>
            <person name="Pearson M."/>
            <person name="Priest M."/>
            <person name="Roberts A."/>
            <person name="Saif S."/>
            <person name="Shea T."/>
            <person name="Sisk P."/>
            <person name="Sykes S."/>
            <person name="Wortman J."/>
            <person name="Nusbaum C."/>
            <person name="Birren B."/>
        </authorList>
    </citation>
    <scope>NUCLEOTIDE SEQUENCE [LARGE SCALE GENOMIC DNA]</scope>
    <source>
        <strain evidence="1 2">HuA2-1</strain>
    </source>
</reference>
<dbReference type="PATRIC" id="fig|1053201.3.peg.5308"/>
<dbReference type="AlphaFoldDB" id="J9BTY6"/>
<dbReference type="Proteomes" id="UP000004136">
    <property type="component" value="Unassembled WGS sequence"/>
</dbReference>
<organism evidence="1 2">
    <name type="scientific">Bacillus cereus HuA2-1</name>
    <dbReference type="NCBI Taxonomy" id="1053201"/>
    <lineage>
        <taxon>Bacteria</taxon>
        <taxon>Bacillati</taxon>
        <taxon>Bacillota</taxon>
        <taxon>Bacilli</taxon>
        <taxon>Bacillales</taxon>
        <taxon>Bacillaceae</taxon>
        <taxon>Bacillus</taxon>
        <taxon>Bacillus cereus group</taxon>
    </lineage>
</organism>
<dbReference type="EMBL" id="AHDV01000039">
    <property type="protein sequence ID" value="EJV76932.1"/>
    <property type="molecule type" value="Genomic_DNA"/>
</dbReference>
<dbReference type="HOGENOM" id="CLU_2767113_0_0_9"/>
<comment type="caution">
    <text evidence="1">The sequence shown here is derived from an EMBL/GenBank/DDBJ whole genome shotgun (WGS) entry which is preliminary data.</text>
</comment>